<sequence>MHTYTQQIVRLYADHADPAQAEPMKSYMRGLFPFLGIRMPKRTELTRELLRNHGLPADEDLPAVVLELWQLPEREYQYAALALLTKTAAKAPRDRIALLEQLITSKPWWDTVDHLAGTLVGAYMNKYPDQIPTYTARWLDSGELWLQRSVLLFQLKYKGQTDTDLLFDAIRRTARDKDFFIRKAIGWALREYSKTDPEAVIRFTKENELSPLSEKEALKWLERKTNTKAPANPDRTLETE</sequence>
<protein>
    <submittedName>
        <fullName evidence="1">DNA alkylation repair protein</fullName>
    </submittedName>
</protein>
<dbReference type="InterPro" id="IPR016024">
    <property type="entry name" value="ARM-type_fold"/>
</dbReference>
<accession>A0ABW5PHW3</accession>
<dbReference type="Gene3D" id="1.25.10.90">
    <property type="match status" value="1"/>
</dbReference>
<comment type="caution">
    <text evidence="1">The sequence shown here is derived from an EMBL/GenBank/DDBJ whole genome shotgun (WGS) entry which is preliminary data.</text>
</comment>
<dbReference type="SUPFAM" id="SSF48371">
    <property type="entry name" value="ARM repeat"/>
    <property type="match status" value="1"/>
</dbReference>
<keyword evidence="2" id="KW-1185">Reference proteome</keyword>
<dbReference type="PANTHER" id="PTHR34070:SF1">
    <property type="entry name" value="DNA ALKYLATION REPAIR PROTEIN"/>
    <property type="match status" value="1"/>
</dbReference>
<dbReference type="EMBL" id="JBHUME010000010">
    <property type="protein sequence ID" value="MFD2614134.1"/>
    <property type="molecule type" value="Genomic_DNA"/>
</dbReference>
<dbReference type="RefSeq" id="WP_377604668.1">
    <property type="nucleotide sequence ID" value="NZ_JBHUME010000010.1"/>
</dbReference>
<organism evidence="1 2">
    <name type="scientific">Paenibacillus gansuensis</name>
    <dbReference type="NCBI Taxonomy" id="306542"/>
    <lineage>
        <taxon>Bacteria</taxon>
        <taxon>Bacillati</taxon>
        <taxon>Bacillota</taxon>
        <taxon>Bacilli</taxon>
        <taxon>Bacillales</taxon>
        <taxon>Paenibacillaceae</taxon>
        <taxon>Paenibacillus</taxon>
    </lineage>
</organism>
<dbReference type="CDD" id="cd07064">
    <property type="entry name" value="AlkD_like_1"/>
    <property type="match status" value="1"/>
</dbReference>
<gene>
    <name evidence="1" type="ORF">ACFSUF_17135</name>
</gene>
<proteinExistence type="predicted"/>
<dbReference type="InterPro" id="IPR014825">
    <property type="entry name" value="DNA_alkylation"/>
</dbReference>
<dbReference type="PANTHER" id="PTHR34070">
    <property type="entry name" value="ARMADILLO-TYPE FOLD"/>
    <property type="match status" value="1"/>
</dbReference>
<name>A0ABW5PHW3_9BACL</name>
<reference evidence="2" key="1">
    <citation type="journal article" date="2019" name="Int. J. Syst. Evol. Microbiol.">
        <title>The Global Catalogue of Microorganisms (GCM) 10K type strain sequencing project: providing services to taxonomists for standard genome sequencing and annotation.</title>
        <authorList>
            <consortium name="The Broad Institute Genomics Platform"/>
            <consortium name="The Broad Institute Genome Sequencing Center for Infectious Disease"/>
            <person name="Wu L."/>
            <person name="Ma J."/>
        </authorList>
    </citation>
    <scope>NUCLEOTIDE SEQUENCE [LARGE SCALE GENOMIC DNA]</scope>
    <source>
        <strain evidence="2">KCTC 3950</strain>
    </source>
</reference>
<evidence type="ECO:0000313" key="2">
    <source>
        <dbReference type="Proteomes" id="UP001597541"/>
    </source>
</evidence>
<evidence type="ECO:0000313" key="1">
    <source>
        <dbReference type="EMBL" id="MFD2614134.1"/>
    </source>
</evidence>
<dbReference type="Proteomes" id="UP001597541">
    <property type="component" value="Unassembled WGS sequence"/>
</dbReference>
<dbReference type="Pfam" id="PF08713">
    <property type="entry name" value="DNA_alkylation"/>
    <property type="match status" value="1"/>
</dbReference>